<feature type="signal peptide" evidence="1">
    <location>
        <begin position="1"/>
        <end position="33"/>
    </location>
</feature>
<dbReference type="AlphaFoldDB" id="A0A223S8G6"/>
<feature type="chain" id="PRO_5038333982" evidence="1">
    <location>
        <begin position="34"/>
        <end position="146"/>
    </location>
</feature>
<sequence>MDTQRIRAVLKNAAVVSTGVVVLPAVFSAAASASTAKPAESTQEAPGWKCRTWAGEHNTGAKCWKSESVYVSANYRENVDKFDVIDHFDNDRSTIGYLQAQGSGTAIFTNGTHDLEFTEDNWVRVKVCTSSSPKGVCSPWSAKGST</sequence>
<dbReference type="KEGG" id="ngv:CDO52_17855"/>
<gene>
    <name evidence="2" type="ORF">CDO52_17855</name>
</gene>
<proteinExistence type="predicted"/>
<dbReference type="EMBL" id="CP022753">
    <property type="protein sequence ID" value="ASU84415.1"/>
    <property type="molecule type" value="Genomic_DNA"/>
</dbReference>
<dbReference type="Proteomes" id="UP000215005">
    <property type="component" value="Chromosome"/>
</dbReference>
<organism evidence="2 3">
    <name type="scientific">Nocardiopsis gilva YIM 90087</name>
    <dbReference type="NCBI Taxonomy" id="1235441"/>
    <lineage>
        <taxon>Bacteria</taxon>
        <taxon>Bacillati</taxon>
        <taxon>Actinomycetota</taxon>
        <taxon>Actinomycetes</taxon>
        <taxon>Streptosporangiales</taxon>
        <taxon>Nocardiopsidaceae</taxon>
        <taxon>Nocardiopsis</taxon>
    </lineage>
</organism>
<dbReference type="RefSeq" id="WP_017618273.1">
    <property type="nucleotide sequence ID" value="NZ_ANBG01000160.1"/>
</dbReference>
<protein>
    <submittedName>
        <fullName evidence="2">Uncharacterized protein</fullName>
    </submittedName>
</protein>
<accession>A0A223S8G6</accession>
<reference evidence="2 3" key="1">
    <citation type="submission" date="2017-08" db="EMBL/GenBank/DDBJ databases">
        <title>The complete genome sequence of Nocardiopsis gilva YIM 90087.</title>
        <authorList>
            <person name="Yin M."/>
            <person name="Tang S."/>
        </authorList>
    </citation>
    <scope>NUCLEOTIDE SEQUENCE [LARGE SCALE GENOMIC DNA]</scope>
    <source>
        <strain evidence="2 3">YIM 90087</strain>
    </source>
</reference>
<evidence type="ECO:0000313" key="2">
    <source>
        <dbReference type="EMBL" id="ASU84415.1"/>
    </source>
</evidence>
<evidence type="ECO:0000313" key="3">
    <source>
        <dbReference type="Proteomes" id="UP000215005"/>
    </source>
</evidence>
<keyword evidence="1" id="KW-0732">Signal</keyword>
<name>A0A223S8G6_9ACTN</name>
<keyword evidence="3" id="KW-1185">Reference proteome</keyword>
<evidence type="ECO:0000256" key="1">
    <source>
        <dbReference type="SAM" id="SignalP"/>
    </source>
</evidence>